<evidence type="ECO:0000313" key="1">
    <source>
        <dbReference type="EMBL" id="SVB16842.1"/>
    </source>
</evidence>
<proteinExistence type="predicted"/>
<name>A0A382BTS3_9ZZZZ</name>
<feature type="non-terminal residue" evidence="1">
    <location>
        <position position="24"/>
    </location>
</feature>
<accession>A0A382BTS3</accession>
<sequence>MTKKLKMARRFIAAGVMTAFMFVG</sequence>
<dbReference type="AlphaFoldDB" id="A0A382BTS3"/>
<protein>
    <submittedName>
        <fullName evidence="1">Uncharacterized protein</fullName>
    </submittedName>
</protein>
<gene>
    <name evidence="1" type="ORF">METZ01_LOCUS169696</name>
</gene>
<reference evidence="1" key="1">
    <citation type="submission" date="2018-05" db="EMBL/GenBank/DDBJ databases">
        <authorList>
            <person name="Lanie J.A."/>
            <person name="Ng W.-L."/>
            <person name="Kazmierczak K.M."/>
            <person name="Andrzejewski T.M."/>
            <person name="Davidsen T.M."/>
            <person name="Wayne K.J."/>
            <person name="Tettelin H."/>
            <person name="Glass J.I."/>
            <person name="Rusch D."/>
            <person name="Podicherti R."/>
            <person name="Tsui H.-C.T."/>
            <person name="Winkler M.E."/>
        </authorList>
    </citation>
    <scope>NUCLEOTIDE SEQUENCE</scope>
</reference>
<organism evidence="1">
    <name type="scientific">marine metagenome</name>
    <dbReference type="NCBI Taxonomy" id="408172"/>
    <lineage>
        <taxon>unclassified sequences</taxon>
        <taxon>metagenomes</taxon>
        <taxon>ecological metagenomes</taxon>
    </lineage>
</organism>
<dbReference type="EMBL" id="UINC01031190">
    <property type="protein sequence ID" value="SVB16842.1"/>
    <property type="molecule type" value="Genomic_DNA"/>
</dbReference>